<comment type="caution">
    <text evidence="1">The sequence shown here is derived from an EMBL/GenBank/DDBJ whole genome shotgun (WGS) entry which is preliminary data.</text>
</comment>
<protein>
    <submittedName>
        <fullName evidence="1">Uncharacterized protein</fullName>
    </submittedName>
</protein>
<sequence>MRIRGTGLKGERLSIPIAFGKEKRRVKLLSWKASRKSGEEFGLSEAEPPLESVIEEAPTEGHGHPRKKVLQGCGMKFGRVQGDGAKFGNVHNLPSARKAELHLEAKPNFPSRLLIRVKFDASENDKVRWEQGLTLFEAHRRSSA</sequence>
<reference evidence="1" key="1">
    <citation type="journal article" date="2017" name="Gigascience">
        <title>The genome draft of coconut (Cocos nucifera).</title>
        <authorList>
            <person name="Xiao Y."/>
            <person name="Xu P."/>
            <person name="Fan H."/>
            <person name="Baudouin L."/>
            <person name="Xia W."/>
            <person name="Bocs S."/>
            <person name="Xu J."/>
            <person name="Li Q."/>
            <person name="Guo A."/>
            <person name="Zhou L."/>
            <person name="Li J."/>
            <person name="Wu Y."/>
            <person name="Ma Z."/>
            <person name="Armero A."/>
            <person name="Issali A.E."/>
            <person name="Liu N."/>
            <person name="Peng M."/>
            <person name="Yang Y."/>
        </authorList>
    </citation>
    <scope>NUCLEOTIDE SEQUENCE</scope>
    <source>
        <tissue evidence="1">Spear leaf of Hainan Tall coconut</tissue>
    </source>
</reference>
<reference evidence="1" key="2">
    <citation type="submission" date="2019-07" db="EMBL/GenBank/DDBJ databases">
        <authorList>
            <person name="Yang Y."/>
            <person name="Bocs S."/>
            <person name="Baudouin L."/>
        </authorList>
    </citation>
    <scope>NUCLEOTIDE SEQUENCE</scope>
    <source>
        <tissue evidence="1">Spear leaf of Hainan Tall coconut</tissue>
    </source>
</reference>
<evidence type="ECO:0000313" key="1">
    <source>
        <dbReference type="EMBL" id="KAG1326871.1"/>
    </source>
</evidence>
<proteinExistence type="predicted"/>
<evidence type="ECO:0000313" key="2">
    <source>
        <dbReference type="Proteomes" id="UP000797356"/>
    </source>
</evidence>
<organism evidence="1 2">
    <name type="scientific">Cocos nucifera</name>
    <name type="common">Coconut palm</name>
    <dbReference type="NCBI Taxonomy" id="13894"/>
    <lineage>
        <taxon>Eukaryota</taxon>
        <taxon>Viridiplantae</taxon>
        <taxon>Streptophyta</taxon>
        <taxon>Embryophyta</taxon>
        <taxon>Tracheophyta</taxon>
        <taxon>Spermatophyta</taxon>
        <taxon>Magnoliopsida</taxon>
        <taxon>Liliopsida</taxon>
        <taxon>Arecaceae</taxon>
        <taxon>Arecoideae</taxon>
        <taxon>Cocoseae</taxon>
        <taxon>Attaleinae</taxon>
        <taxon>Cocos</taxon>
    </lineage>
</organism>
<gene>
    <name evidence="1" type="ORF">COCNU_01G008050</name>
</gene>
<dbReference type="EMBL" id="CM017872">
    <property type="protein sequence ID" value="KAG1326871.1"/>
    <property type="molecule type" value="Genomic_DNA"/>
</dbReference>
<keyword evidence="2" id="KW-1185">Reference proteome</keyword>
<accession>A0A8K0HUE6</accession>
<dbReference type="AlphaFoldDB" id="A0A8K0HUE6"/>
<name>A0A8K0HUE6_COCNU</name>
<dbReference type="Proteomes" id="UP000797356">
    <property type="component" value="Chromosome 1"/>
</dbReference>